<evidence type="ECO:0000256" key="6">
    <source>
        <dbReference type="ARBA" id="ARBA00022618"/>
    </source>
</evidence>
<keyword evidence="6 14" id="KW-0132">Cell division</keyword>
<dbReference type="EC" id="6.3.2.8" evidence="3 14"/>
<evidence type="ECO:0000256" key="8">
    <source>
        <dbReference type="ARBA" id="ARBA00022840"/>
    </source>
</evidence>
<dbReference type="GO" id="GO:0005524">
    <property type="term" value="F:ATP binding"/>
    <property type="evidence" value="ECO:0007669"/>
    <property type="project" value="UniProtKB-UniRule"/>
</dbReference>
<dbReference type="Pfam" id="PF08245">
    <property type="entry name" value="Mur_ligase_M"/>
    <property type="match status" value="1"/>
</dbReference>
<dbReference type="Pfam" id="PF01225">
    <property type="entry name" value="Mur_ligase"/>
    <property type="match status" value="1"/>
</dbReference>
<dbReference type="SUPFAM" id="SSF53244">
    <property type="entry name" value="MurD-like peptide ligases, peptide-binding domain"/>
    <property type="match status" value="1"/>
</dbReference>
<name>A0A176QAW2_9MICO</name>
<dbReference type="InterPro" id="IPR036565">
    <property type="entry name" value="Mur-like_cat_sf"/>
</dbReference>
<dbReference type="GO" id="GO:0005737">
    <property type="term" value="C:cytoplasm"/>
    <property type="evidence" value="ECO:0007669"/>
    <property type="project" value="UniProtKB-SubCell"/>
</dbReference>
<organism evidence="18 19">
    <name type="scientific">Janibacter melonis</name>
    <dbReference type="NCBI Taxonomy" id="262209"/>
    <lineage>
        <taxon>Bacteria</taxon>
        <taxon>Bacillati</taxon>
        <taxon>Actinomycetota</taxon>
        <taxon>Actinomycetes</taxon>
        <taxon>Micrococcales</taxon>
        <taxon>Intrasporangiaceae</taxon>
        <taxon>Janibacter</taxon>
    </lineage>
</organism>
<evidence type="ECO:0000313" key="18">
    <source>
        <dbReference type="EMBL" id="OAB86816.1"/>
    </source>
</evidence>
<dbReference type="InterPro" id="IPR050061">
    <property type="entry name" value="MurCDEF_pg_biosynth"/>
</dbReference>
<keyword evidence="10 14" id="KW-0573">Peptidoglycan synthesis</keyword>
<evidence type="ECO:0000256" key="1">
    <source>
        <dbReference type="ARBA" id="ARBA00004496"/>
    </source>
</evidence>
<dbReference type="GO" id="GO:0008360">
    <property type="term" value="P:regulation of cell shape"/>
    <property type="evidence" value="ECO:0007669"/>
    <property type="project" value="UniProtKB-KW"/>
</dbReference>
<evidence type="ECO:0000256" key="14">
    <source>
        <dbReference type="HAMAP-Rule" id="MF_00046"/>
    </source>
</evidence>
<dbReference type="Gene3D" id="3.90.190.20">
    <property type="entry name" value="Mur ligase, C-terminal domain"/>
    <property type="match status" value="1"/>
</dbReference>
<evidence type="ECO:0000256" key="10">
    <source>
        <dbReference type="ARBA" id="ARBA00022984"/>
    </source>
</evidence>
<dbReference type="RefSeq" id="WP_068275052.1">
    <property type="nucleotide sequence ID" value="NZ_LQZG01000003.1"/>
</dbReference>
<keyword evidence="5 14" id="KW-0436">Ligase</keyword>
<feature type="binding site" evidence="14">
    <location>
        <begin position="130"/>
        <end position="136"/>
    </location>
    <ligand>
        <name>ATP</name>
        <dbReference type="ChEBI" id="CHEBI:30616"/>
    </ligand>
</feature>
<dbReference type="Proteomes" id="UP000076976">
    <property type="component" value="Unassembled WGS sequence"/>
</dbReference>
<keyword evidence="4 14" id="KW-0963">Cytoplasm</keyword>
<evidence type="ECO:0000256" key="9">
    <source>
        <dbReference type="ARBA" id="ARBA00022960"/>
    </source>
</evidence>
<dbReference type="InterPro" id="IPR000713">
    <property type="entry name" value="Mur_ligase_N"/>
</dbReference>
<comment type="pathway">
    <text evidence="2 14">Cell wall biogenesis; peptidoglycan biosynthesis.</text>
</comment>
<evidence type="ECO:0000256" key="13">
    <source>
        <dbReference type="ARBA" id="ARBA00047833"/>
    </source>
</evidence>
<dbReference type="NCBIfam" id="TIGR01082">
    <property type="entry name" value="murC"/>
    <property type="match status" value="1"/>
</dbReference>
<protein>
    <recommendedName>
        <fullName evidence="3 14">UDP-N-acetylmuramate--L-alanine ligase</fullName>
        <ecNumber evidence="3 14">6.3.2.8</ecNumber>
    </recommendedName>
    <alternativeName>
        <fullName evidence="14">UDP-N-acetylmuramoyl-L-alanine synthetase</fullName>
    </alternativeName>
</protein>
<evidence type="ECO:0000256" key="11">
    <source>
        <dbReference type="ARBA" id="ARBA00023306"/>
    </source>
</evidence>
<evidence type="ECO:0000256" key="7">
    <source>
        <dbReference type="ARBA" id="ARBA00022741"/>
    </source>
</evidence>
<evidence type="ECO:0000259" key="15">
    <source>
        <dbReference type="Pfam" id="PF01225"/>
    </source>
</evidence>
<gene>
    <name evidence="14" type="primary">murC</name>
    <name evidence="18" type="ORF">AWH69_10350</name>
</gene>
<dbReference type="InterPro" id="IPR004101">
    <property type="entry name" value="Mur_ligase_C"/>
</dbReference>
<accession>A0A176QAW2</accession>
<evidence type="ECO:0000256" key="12">
    <source>
        <dbReference type="ARBA" id="ARBA00023316"/>
    </source>
</evidence>
<dbReference type="GO" id="GO:0009252">
    <property type="term" value="P:peptidoglycan biosynthetic process"/>
    <property type="evidence" value="ECO:0007669"/>
    <property type="project" value="UniProtKB-UniRule"/>
</dbReference>
<keyword evidence="11 14" id="KW-0131">Cell cycle</keyword>
<dbReference type="SUPFAM" id="SSF53623">
    <property type="entry name" value="MurD-like peptide ligases, catalytic domain"/>
    <property type="match status" value="1"/>
</dbReference>
<feature type="domain" description="Mur ligase central" evidence="17">
    <location>
        <begin position="128"/>
        <end position="318"/>
    </location>
</feature>
<feature type="domain" description="Mur ligase C-terminal" evidence="16">
    <location>
        <begin position="341"/>
        <end position="470"/>
    </location>
</feature>
<evidence type="ECO:0000256" key="3">
    <source>
        <dbReference type="ARBA" id="ARBA00012211"/>
    </source>
</evidence>
<feature type="domain" description="Mur ligase N-terminal catalytic" evidence="15">
    <location>
        <begin position="26"/>
        <end position="122"/>
    </location>
</feature>
<dbReference type="Gene3D" id="3.40.1190.10">
    <property type="entry name" value="Mur-like, catalytic domain"/>
    <property type="match status" value="1"/>
</dbReference>
<keyword evidence="9 14" id="KW-0133">Cell shape</keyword>
<dbReference type="STRING" id="262209.AWH69_10350"/>
<reference evidence="18 19" key="1">
    <citation type="submission" date="2016-01" db="EMBL/GenBank/DDBJ databases">
        <title>Janibacter melonis strain CD11_4 genome sequencing and assembly.</title>
        <authorList>
            <person name="Nair G.R."/>
            <person name="Kaur G."/>
            <person name="Chander A.M."/>
            <person name="Mayilraj S."/>
        </authorList>
    </citation>
    <scope>NUCLEOTIDE SEQUENCE [LARGE SCALE GENOMIC DNA]</scope>
    <source>
        <strain evidence="18 19">CD11-4</strain>
    </source>
</reference>
<dbReference type="EMBL" id="LQZG01000003">
    <property type="protein sequence ID" value="OAB86816.1"/>
    <property type="molecule type" value="Genomic_DNA"/>
</dbReference>
<dbReference type="Pfam" id="PF02875">
    <property type="entry name" value="Mur_ligase_C"/>
    <property type="match status" value="1"/>
</dbReference>
<evidence type="ECO:0000313" key="19">
    <source>
        <dbReference type="Proteomes" id="UP000076976"/>
    </source>
</evidence>
<dbReference type="GO" id="GO:0051301">
    <property type="term" value="P:cell division"/>
    <property type="evidence" value="ECO:0007669"/>
    <property type="project" value="UniProtKB-KW"/>
</dbReference>
<sequence>MSVRDRLPFRLVVDAPVPPLAELGRVHVLAVGGAGMSAVARLLLDAGARVSGSDAKDGPVLDELRRRGAQIWVGHDPAHVDGVDTVVVSSAIRDSNPELVAAREAGTRVLHRSQALAAAMGEQRRVAVAGANGKTTTSSMLTSALLHLGARPSFALGGELASQGTNAALGEGPDFVAEADESDGSFLVYHPDVAVVTNVQADHLDFYGDLATVEQAYAEFARTVRPGGLVVACADDPGSARLADAVRDAGGAHPDRGQTTRVVTYGFSPDADVRLADPVLEGHGARAQVALEGVVHDLVLRVPGRHNLLNAAAALAAAVLGCGHDARAVLAGLADFAGTRRRFEVRGEVGGITVVDDYAHNPGKVSAVVATAAEIARPGRLLVIFQPHLYSRTADFAVDFAAGLAPADDVVLLPIYGAREDPVPGVTSEVVAEPLRAAGRVVAVLEPEAAVAHVVAEARPGDLVMTIGAGDVTALGAPVLQGLQQR</sequence>
<dbReference type="InterPro" id="IPR036615">
    <property type="entry name" value="Mur_ligase_C_dom_sf"/>
</dbReference>
<dbReference type="InterPro" id="IPR013221">
    <property type="entry name" value="Mur_ligase_cen"/>
</dbReference>
<dbReference type="HAMAP" id="MF_00046">
    <property type="entry name" value="MurC"/>
    <property type="match status" value="1"/>
</dbReference>
<evidence type="ECO:0000256" key="4">
    <source>
        <dbReference type="ARBA" id="ARBA00022490"/>
    </source>
</evidence>
<proteinExistence type="inferred from homology"/>
<dbReference type="PANTHER" id="PTHR43445:SF3">
    <property type="entry name" value="UDP-N-ACETYLMURAMATE--L-ALANINE LIGASE"/>
    <property type="match status" value="1"/>
</dbReference>
<evidence type="ECO:0000259" key="17">
    <source>
        <dbReference type="Pfam" id="PF08245"/>
    </source>
</evidence>
<dbReference type="SUPFAM" id="SSF51984">
    <property type="entry name" value="MurCD N-terminal domain"/>
    <property type="match status" value="1"/>
</dbReference>
<dbReference type="GO" id="GO:0071555">
    <property type="term" value="P:cell wall organization"/>
    <property type="evidence" value="ECO:0007669"/>
    <property type="project" value="UniProtKB-KW"/>
</dbReference>
<keyword evidence="12 14" id="KW-0961">Cell wall biogenesis/degradation</keyword>
<comment type="caution">
    <text evidence="18">The sequence shown here is derived from an EMBL/GenBank/DDBJ whole genome shotgun (WGS) entry which is preliminary data.</text>
</comment>
<keyword evidence="7 14" id="KW-0547">Nucleotide-binding</keyword>
<comment type="subcellular location">
    <subcellularLocation>
        <location evidence="1 14">Cytoplasm</location>
    </subcellularLocation>
</comment>
<evidence type="ECO:0000259" key="16">
    <source>
        <dbReference type="Pfam" id="PF02875"/>
    </source>
</evidence>
<comment type="similarity">
    <text evidence="14">Belongs to the MurCDEF family.</text>
</comment>
<dbReference type="AlphaFoldDB" id="A0A176QAW2"/>
<evidence type="ECO:0000256" key="5">
    <source>
        <dbReference type="ARBA" id="ARBA00022598"/>
    </source>
</evidence>
<comment type="function">
    <text evidence="14">Cell wall formation.</text>
</comment>
<dbReference type="InterPro" id="IPR005758">
    <property type="entry name" value="UDP-N-AcMur_Ala_ligase_MurC"/>
</dbReference>
<keyword evidence="8 14" id="KW-0067">ATP-binding</keyword>
<dbReference type="PANTHER" id="PTHR43445">
    <property type="entry name" value="UDP-N-ACETYLMURAMATE--L-ALANINE LIGASE-RELATED"/>
    <property type="match status" value="1"/>
</dbReference>
<evidence type="ECO:0000256" key="2">
    <source>
        <dbReference type="ARBA" id="ARBA00004752"/>
    </source>
</evidence>
<keyword evidence="19" id="KW-1185">Reference proteome</keyword>
<dbReference type="Gene3D" id="3.40.50.720">
    <property type="entry name" value="NAD(P)-binding Rossmann-like Domain"/>
    <property type="match status" value="1"/>
</dbReference>
<comment type="catalytic activity">
    <reaction evidence="13 14">
        <text>UDP-N-acetyl-alpha-D-muramate + L-alanine + ATP = UDP-N-acetyl-alpha-D-muramoyl-L-alanine + ADP + phosphate + H(+)</text>
        <dbReference type="Rhea" id="RHEA:23372"/>
        <dbReference type="ChEBI" id="CHEBI:15378"/>
        <dbReference type="ChEBI" id="CHEBI:30616"/>
        <dbReference type="ChEBI" id="CHEBI:43474"/>
        <dbReference type="ChEBI" id="CHEBI:57972"/>
        <dbReference type="ChEBI" id="CHEBI:70757"/>
        <dbReference type="ChEBI" id="CHEBI:83898"/>
        <dbReference type="ChEBI" id="CHEBI:456216"/>
        <dbReference type="EC" id="6.3.2.8"/>
    </reaction>
</comment>
<dbReference type="UniPathway" id="UPA00219"/>
<dbReference type="GO" id="GO:0008763">
    <property type="term" value="F:UDP-N-acetylmuramate-L-alanine ligase activity"/>
    <property type="evidence" value="ECO:0007669"/>
    <property type="project" value="UniProtKB-UniRule"/>
</dbReference>